<comment type="caution">
    <text evidence="3">The sequence shown here is derived from an EMBL/GenBank/DDBJ whole genome shotgun (WGS) entry which is preliminary data.</text>
</comment>
<accession>A0A562T2R0</accession>
<dbReference type="PANTHER" id="PTHR30388">
    <property type="entry name" value="ALDEHYDE OXIDOREDUCTASE MOLYBDENUM COFACTOR ASSEMBLY PROTEIN"/>
    <property type="match status" value="1"/>
</dbReference>
<feature type="domain" description="XdhC Rossmann" evidence="2">
    <location>
        <begin position="172"/>
        <end position="315"/>
    </location>
</feature>
<proteinExistence type="predicted"/>
<dbReference type="Gene3D" id="3.40.50.720">
    <property type="entry name" value="NAD(P)-binding Rossmann-like Domain"/>
    <property type="match status" value="1"/>
</dbReference>
<feature type="domain" description="XdhC- CoxI" evidence="1">
    <location>
        <begin position="15"/>
        <end position="75"/>
    </location>
</feature>
<dbReference type="Pfam" id="PF02625">
    <property type="entry name" value="XdhC_CoxI"/>
    <property type="match status" value="1"/>
</dbReference>
<evidence type="ECO:0000313" key="3">
    <source>
        <dbReference type="EMBL" id="TWI87911.1"/>
    </source>
</evidence>
<dbReference type="OrthoDB" id="9773039at2"/>
<dbReference type="InterPro" id="IPR003777">
    <property type="entry name" value="XdhC_CoxI"/>
</dbReference>
<dbReference type="Proteomes" id="UP000316778">
    <property type="component" value="Unassembled WGS sequence"/>
</dbReference>
<evidence type="ECO:0000259" key="1">
    <source>
        <dbReference type="Pfam" id="PF02625"/>
    </source>
</evidence>
<protein>
    <submittedName>
        <fullName evidence="3">Xanthine dehydrogenase accessory factor</fullName>
    </submittedName>
</protein>
<dbReference type="AlphaFoldDB" id="A0A562T2R0"/>
<reference evidence="3 4" key="1">
    <citation type="journal article" date="2013" name="Stand. Genomic Sci.">
        <title>Genomic Encyclopedia of Type Strains, Phase I: The one thousand microbial genomes (KMG-I) project.</title>
        <authorList>
            <person name="Kyrpides N.C."/>
            <person name="Woyke T."/>
            <person name="Eisen J.A."/>
            <person name="Garrity G."/>
            <person name="Lilburn T.G."/>
            <person name="Beck B.J."/>
            <person name="Whitman W.B."/>
            <person name="Hugenholtz P."/>
            <person name="Klenk H.P."/>
        </authorList>
    </citation>
    <scope>NUCLEOTIDE SEQUENCE [LARGE SCALE GENOMIC DNA]</scope>
    <source>
        <strain evidence="3 4">DSM 13484</strain>
    </source>
</reference>
<evidence type="ECO:0000313" key="4">
    <source>
        <dbReference type="Proteomes" id="UP000316778"/>
    </source>
</evidence>
<gene>
    <name evidence="3" type="ORF">LX66_1985</name>
</gene>
<dbReference type="EMBL" id="VLLG01000003">
    <property type="protein sequence ID" value="TWI87911.1"/>
    <property type="molecule type" value="Genomic_DNA"/>
</dbReference>
<dbReference type="InterPro" id="IPR027051">
    <property type="entry name" value="XdhC_Rossmann_dom"/>
</dbReference>
<dbReference type="PANTHER" id="PTHR30388:SF6">
    <property type="entry name" value="XANTHINE DEHYDROGENASE SUBUNIT A-RELATED"/>
    <property type="match status" value="1"/>
</dbReference>
<dbReference type="InterPro" id="IPR052698">
    <property type="entry name" value="MoCofactor_Util/Proc"/>
</dbReference>
<sequence>MQKQLITWQLINDSLQQHVPVMLLYVLQSNGSSPGRAGFVMAVNAAGAMEGSIGGGIMEHKFTAMAREQLQQSTTNITIRQQVHDKQAAKDQSGMICSGDQTILLYPVKAADAAAVQEIIACLQNHRHGVLQLSPQGLQFEATDLAGEDYYFTQLSATDWRYRGRIGYRDHLFIIGGGHCALALSELMQRLDFYVHVYDDRPELHTLLQNDYAHEKHVVSDYRELAALIPSGSRHYVVIMTFGYRTDDVAIRALLDKRFRYLGVLGSKSKIARMFEGYMDEGIPASFLSRVHAPVGLAINSHTPEEIAVSIAAEMIGVRNGHVAG</sequence>
<keyword evidence="4" id="KW-1185">Reference proteome</keyword>
<name>A0A562T2R0_CHIJA</name>
<dbReference type="RefSeq" id="WP_145712482.1">
    <property type="nucleotide sequence ID" value="NZ_BAAAFY010000001.1"/>
</dbReference>
<organism evidence="3 4">
    <name type="scientific">Chitinophaga japonensis</name>
    <name type="common">Flexibacter japonensis</name>
    <dbReference type="NCBI Taxonomy" id="104662"/>
    <lineage>
        <taxon>Bacteria</taxon>
        <taxon>Pseudomonadati</taxon>
        <taxon>Bacteroidota</taxon>
        <taxon>Chitinophagia</taxon>
        <taxon>Chitinophagales</taxon>
        <taxon>Chitinophagaceae</taxon>
        <taxon>Chitinophaga</taxon>
    </lineage>
</organism>
<evidence type="ECO:0000259" key="2">
    <source>
        <dbReference type="Pfam" id="PF13478"/>
    </source>
</evidence>
<dbReference type="Pfam" id="PF13478">
    <property type="entry name" value="XdhC_C"/>
    <property type="match status" value="1"/>
</dbReference>